<dbReference type="InterPro" id="IPR037401">
    <property type="entry name" value="SnoaL-like"/>
</dbReference>
<name>A0A5E4W4Q2_9BURK</name>
<dbReference type="EMBL" id="CABPSE010000010">
    <property type="protein sequence ID" value="VVE18085.1"/>
    <property type="molecule type" value="Genomic_DNA"/>
</dbReference>
<dbReference type="Gene3D" id="3.10.450.50">
    <property type="match status" value="1"/>
</dbReference>
<protein>
    <recommendedName>
        <fullName evidence="1">SnoaL-like domain-containing protein</fullName>
    </recommendedName>
</protein>
<dbReference type="Proteomes" id="UP000383971">
    <property type="component" value="Unassembled WGS sequence"/>
</dbReference>
<evidence type="ECO:0000313" key="3">
    <source>
        <dbReference type="Proteomes" id="UP000383971"/>
    </source>
</evidence>
<dbReference type="InterPro" id="IPR032710">
    <property type="entry name" value="NTF2-like_dom_sf"/>
</dbReference>
<gene>
    <name evidence="2" type="ORF">PCO31111_03011</name>
</gene>
<dbReference type="Pfam" id="PF13577">
    <property type="entry name" value="SnoaL_4"/>
    <property type="match status" value="1"/>
</dbReference>
<sequence>MICFEAYFELSRLNAEYWACADQRTSTAASELFVKDGRLVLGTLELVGRQAIDRFFAERERKNTESGRITRHMATGFQIVSALQNRWEARSVVTVFAGSGQVPIASDVPATIADVSDVFVRHGDGAILLEKKIIKPTFVGAAAASFAR</sequence>
<accession>A0A5E4W4Q2</accession>
<evidence type="ECO:0000313" key="2">
    <source>
        <dbReference type="EMBL" id="VVE18085.1"/>
    </source>
</evidence>
<keyword evidence="3" id="KW-1185">Reference proteome</keyword>
<proteinExistence type="predicted"/>
<organism evidence="2 3">
    <name type="scientific">Pandoraea communis</name>
    <dbReference type="NCBI Taxonomy" id="2508297"/>
    <lineage>
        <taxon>Bacteria</taxon>
        <taxon>Pseudomonadati</taxon>
        <taxon>Pseudomonadota</taxon>
        <taxon>Betaproteobacteria</taxon>
        <taxon>Burkholderiales</taxon>
        <taxon>Burkholderiaceae</taxon>
        <taxon>Pandoraea</taxon>
    </lineage>
</organism>
<dbReference type="AlphaFoldDB" id="A0A5E4W4Q2"/>
<reference evidence="2 3" key="1">
    <citation type="submission" date="2019-08" db="EMBL/GenBank/DDBJ databases">
        <authorList>
            <person name="Peeters C."/>
        </authorList>
    </citation>
    <scope>NUCLEOTIDE SEQUENCE [LARGE SCALE GENOMIC DNA]</scope>
    <source>
        <strain evidence="2 3">LMG 31111</strain>
    </source>
</reference>
<feature type="domain" description="SnoaL-like" evidence="1">
    <location>
        <begin position="6"/>
        <end position="97"/>
    </location>
</feature>
<evidence type="ECO:0000259" key="1">
    <source>
        <dbReference type="Pfam" id="PF13577"/>
    </source>
</evidence>
<dbReference type="RefSeq" id="WP_150585625.1">
    <property type="nucleotide sequence ID" value="NZ_CABPSE010000010.1"/>
</dbReference>
<dbReference type="SUPFAM" id="SSF54427">
    <property type="entry name" value="NTF2-like"/>
    <property type="match status" value="1"/>
</dbReference>